<keyword evidence="2" id="KW-1185">Reference proteome</keyword>
<organism evidence="1 2">
    <name type="scientific">Tribolium castaneum</name>
    <name type="common">Red flour beetle</name>
    <dbReference type="NCBI Taxonomy" id="7070"/>
    <lineage>
        <taxon>Eukaryota</taxon>
        <taxon>Metazoa</taxon>
        <taxon>Ecdysozoa</taxon>
        <taxon>Arthropoda</taxon>
        <taxon>Hexapoda</taxon>
        <taxon>Insecta</taxon>
        <taxon>Pterygota</taxon>
        <taxon>Neoptera</taxon>
        <taxon>Endopterygota</taxon>
        <taxon>Coleoptera</taxon>
        <taxon>Polyphaga</taxon>
        <taxon>Cucujiformia</taxon>
        <taxon>Tenebrionidae</taxon>
        <taxon>Tenebrionidae incertae sedis</taxon>
        <taxon>Tribolium</taxon>
    </lineage>
</organism>
<gene>
    <name evidence="1" type="primary">GLEAN_01283</name>
    <name evidence="1" type="ORF">TcasGA2_TC001283</name>
</gene>
<dbReference type="HOGENOM" id="CLU_2124221_0_0_1"/>
<accession>D6WBG1</accession>
<reference evidence="1 2" key="2">
    <citation type="journal article" date="2010" name="Nucleic Acids Res.">
        <title>BeetleBase in 2010: revisions to provide comprehensive genomic information for Tribolium castaneum.</title>
        <authorList>
            <person name="Kim H.S."/>
            <person name="Murphy T."/>
            <person name="Xia J."/>
            <person name="Caragea D."/>
            <person name="Park Y."/>
            <person name="Beeman R.W."/>
            <person name="Lorenzen M.D."/>
            <person name="Butcher S."/>
            <person name="Manak J.R."/>
            <person name="Brown S.J."/>
        </authorList>
    </citation>
    <scope>GENOME REANNOTATION</scope>
    <source>
        <strain evidence="1 2">Georgia GA2</strain>
    </source>
</reference>
<name>D6WBG1_TRICA</name>
<proteinExistence type="predicted"/>
<sequence length="114" mass="13096">MRSFVVKKIRSGHAETARSLLPVTFEYFQRLITGIVSRAIYYDLITTEILLKVRIFRDRTLFVKDGLLVVTMMDGRSRARASSKRNTPRCYILTGGGSEYDPTCLGWNLPFERS</sequence>
<dbReference type="EMBL" id="KQ971313">
    <property type="protein sequence ID" value="EEZ98730.1"/>
    <property type="molecule type" value="Genomic_DNA"/>
</dbReference>
<dbReference type="AlphaFoldDB" id="D6WBG1"/>
<protein>
    <submittedName>
        <fullName evidence="1">Uncharacterized protein</fullName>
    </submittedName>
</protein>
<evidence type="ECO:0000313" key="2">
    <source>
        <dbReference type="Proteomes" id="UP000007266"/>
    </source>
</evidence>
<reference evidence="1 2" key="1">
    <citation type="journal article" date="2008" name="Nature">
        <title>The genome of the model beetle and pest Tribolium castaneum.</title>
        <authorList>
            <consortium name="Tribolium Genome Sequencing Consortium"/>
            <person name="Richards S."/>
            <person name="Gibbs R.A."/>
            <person name="Weinstock G.M."/>
            <person name="Brown S.J."/>
            <person name="Denell R."/>
            <person name="Beeman R.W."/>
            <person name="Gibbs R."/>
            <person name="Beeman R.W."/>
            <person name="Brown S.J."/>
            <person name="Bucher G."/>
            <person name="Friedrich M."/>
            <person name="Grimmelikhuijzen C.J."/>
            <person name="Klingler M."/>
            <person name="Lorenzen M."/>
            <person name="Richards S."/>
            <person name="Roth S."/>
            <person name="Schroder R."/>
            <person name="Tautz D."/>
            <person name="Zdobnov E.M."/>
            <person name="Muzny D."/>
            <person name="Gibbs R.A."/>
            <person name="Weinstock G.M."/>
            <person name="Attaway T."/>
            <person name="Bell S."/>
            <person name="Buhay C.J."/>
            <person name="Chandrabose M.N."/>
            <person name="Chavez D."/>
            <person name="Clerk-Blankenburg K.P."/>
            <person name="Cree A."/>
            <person name="Dao M."/>
            <person name="Davis C."/>
            <person name="Chacko J."/>
            <person name="Dinh H."/>
            <person name="Dugan-Rocha S."/>
            <person name="Fowler G."/>
            <person name="Garner T.T."/>
            <person name="Garnes J."/>
            <person name="Gnirke A."/>
            <person name="Hawes A."/>
            <person name="Hernandez J."/>
            <person name="Hines S."/>
            <person name="Holder M."/>
            <person name="Hume J."/>
            <person name="Jhangiani S.N."/>
            <person name="Joshi V."/>
            <person name="Khan Z.M."/>
            <person name="Jackson L."/>
            <person name="Kovar C."/>
            <person name="Kowis A."/>
            <person name="Lee S."/>
            <person name="Lewis L.R."/>
            <person name="Margolis J."/>
            <person name="Morgan M."/>
            <person name="Nazareth L.V."/>
            <person name="Nguyen N."/>
            <person name="Okwuonu G."/>
            <person name="Parker D."/>
            <person name="Richards S."/>
            <person name="Ruiz S.J."/>
            <person name="Santibanez J."/>
            <person name="Savard J."/>
            <person name="Scherer S.E."/>
            <person name="Schneider B."/>
            <person name="Sodergren E."/>
            <person name="Tautz D."/>
            <person name="Vattahil S."/>
            <person name="Villasana D."/>
            <person name="White C.S."/>
            <person name="Wright R."/>
            <person name="Park Y."/>
            <person name="Beeman R.W."/>
            <person name="Lord J."/>
            <person name="Oppert B."/>
            <person name="Lorenzen M."/>
            <person name="Brown S."/>
            <person name="Wang L."/>
            <person name="Savard J."/>
            <person name="Tautz D."/>
            <person name="Richards S."/>
            <person name="Weinstock G."/>
            <person name="Gibbs R.A."/>
            <person name="Liu Y."/>
            <person name="Worley K."/>
            <person name="Weinstock G."/>
            <person name="Elsik C.G."/>
            <person name="Reese J.T."/>
            <person name="Elhaik E."/>
            <person name="Landan G."/>
            <person name="Graur D."/>
            <person name="Arensburger P."/>
            <person name="Atkinson P."/>
            <person name="Beeman R.W."/>
            <person name="Beidler J."/>
            <person name="Brown S.J."/>
            <person name="Demuth J.P."/>
            <person name="Drury D.W."/>
            <person name="Du Y.Z."/>
            <person name="Fujiwara H."/>
            <person name="Lorenzen M."/>
            <person name="Maselli V."/>
            <person name="Osanai M."/>
            <person name="Park Y."/>
            <person name="Robertson H.M."/>
            <person name="Tu Z."/>
            <person name="Wang J.J."/>
            <person name="Wang S."/>
            <person name="Richards S."/>
            <person name="Song H."/>
            <person name="Zhang L."/>
            <person name="Sodergren E."/>
            <person name="Werner D."/>
            <person name="Stanke M."/>
            <person name="Morgenstern B."/>
            <person name="Solovyev V."/>
            <person name="Kosarev P."/>
            <person name="Brown G."/>
            <person name="Chen H.C."/>
            <person name="Ermolaeva O."/>
            <person name="Hlavina W."/>
            <person name="Kapustin Y."/>
            <person name="Kiryutin B."/>
            <person name="Kitts P."/>
            <person name="Maglott D."/>
            <person name="Pruitt K."/>
            <person name="Sapojnikov V."/>
            <person name="Souvorov A."/>
            <person name="Mackey A.J."/>
            <person name="Waterhouse R.M."/>
            <person name="Wyder S."/>
            <person name="Zdobnov E.M."/>
            <person name="Zdobnov E.M."/>
            <person name="Wyder S."/>
            <person name="Kriventseva E.V."/>
            <person name="Kadowaki T."/>
            <person name="Bork P."/>
            <person name="Aranda M."/>
            <person name="Bao R."/>
            <person name="Beermann A."/>
            <person name="Berns N."/>
            <person name="Bolognesi R."/>
            <person name="Bonneton F."/>
            <person name="Bopp D."/>
            <person name="Brown S.J."/>
            <person name="Bucher G."/>
            <person name="Butts T."/>
            <person name="Chaumot A."/>
            <person name="Denell R.E."/>
            <person name="Ferrier D.E."/>
            <person name="Friedrich M."/>
            <person name="Gordon C.M."/>
            <person name="Jindra M."/>
            <person name="Klingler M."/>
            <person name="Lan Q."/>
            <person name="Lattorff H.M."/>
            <person name="Laudet V."/>
            <person name="von Levetsow C."/>
            <person name="Liu Z."/>
            <person name="Lutz R."/>
            <person name="Lynch J.A."/>
            <person name="da Fonseca R.N."/>
            <person name="Posnien N."/>
            <person name="Reuter R."/>
            <person name="Roth S."/>
            <person name="Savard J."/>
            <person name="Schinko J.B."/>
            <person name="Schmitt C."/>
            <person name="Schoppmeier M."/>
            <person name="Schroder R."/>
            <person name="Shippy T.D."/>
            <person name="Simonnet F."/>
            <person name="Marques-Souza H."/>
            <person name="Tautz D."/>
            <person name="Tomoyasu Y."/>
            <person name="Trauner J."/>
            <person name="Van der Zee M."/>
            <person name="Vervoort M."/>
            <person name="Wittkopp N."/>
            <person name="Wimmer E.A."/>
            <person name="Yang X."/>
            <person name="Jones A.K."/>
            <person name="Sattelle D.B."/>
            <person name="Ebert P.R."/>
            <person name="Nelson D."/>
            <person name="Scott J.G."/>
            <person name="Beeman R.W."/>
            <person name="Muthukrishnan S."/>
            <person name="Kramer K.J."/>
            <person name="Arakane Y."/>
            <person name="Beeman R.W."/>
            <person name="Zhu Q."/>
            <person name="Hogenkamp D."/>
            <person name="Dixit R."/>
            <person name="Oppert B."/>
            <person name="Jiang H."/>
            <person name="Zou Z."/>
            <person name="Marshall J."/>
            <person name="Elpidina E."/>
            <person name="Vinokurov K."/>
            <person name="Oppert C."/>
            <person name="Zou Z."/>
            <person name="Evans J."/>
            <person name="Lu Z."/>
            <person name="Zhao P."/>
            <person name="Sumathipala N."/>
            <person name="Altincicek B."/>
            <person name="Vilcinskas A."/>
            <person name="Williams M."/>
            <person name="Hultmark D."/>
            <person name="Hetru C."/>
            <person name="Jiang H."/>
            <person name="Grimmelikhuijzen C.J."/>
            <person name="Hauser F."/>
            <person name="Cazzamali G."/>
            <person name="Williamson M."/>
            <person name="Park Y."/>
            <person name="Li B."/>
            <person name="Tanaka Y."/>
            <person name="Predel R."/>
            <person name="Neupert S."/>
            <person name="Schachtner J."/>
            <person name="Verleyen P."/>
            <person name="Raible F."/>
            <person name="Bork P."/>
            <person name="Friedrich M."/>
            <person name="Walden K.K."/>
            <person name="Robertson H.M."/>
            <person name="Angeli S."/>
            <person name="Foret S."/>
            <person name="Bucher G."/>
            <person name="Schuetz S."/>
            <person name="Maleszka R."/>
            <person name="Wimmer E.A."/>
            <person name="Beeman R.W."/>
            <person name="Lorenzen M."/>
            <person name="Tomoyasu Y."/>
            <person name="Miller S.C."/>
            <person name="Grossmann D."/>
            <person name="Bucher G."/>
        </authorList>
    </citation>
    <scope>NUCLEOTIDE SEQUENCE [LARGE SCALE GENOMIC DNA]</scope>
    <source>
        <strain evidence="1 2">Georgia GA2</strain>
    </source>
</reference>
<evidence type="ECO:0000313" key="1">
    <source>
        <dbReference type="EMBL" id="EEZ98730.1"/>
    </source>
</evidence>
<dbReference type="Proteomes" id="UP000007266">
    <property type="component" value="Linkage group 2"/>
</dbReference>